<dbReference type="STRING" id="1121420.SAMN02746098_01853"/>
<organism evidence="1 2">
    <name type="scientific">Desulfosporosinus lacus DSM 15449</name>
    <dbReference type="NCBI Taxonomy" id="1121420"/>
    <lineage>
        <taxon>Bacteria</taxon>
        <taxon>Bacillati</taxon>
        <taxon>Bacillota</taxon>
        <taxon>Clostridia</taxon>
        <taxon>Eubacteriales</taxon>
        <taxon>Desulfitobacteriaceae</taxon>
        <taxon>Desulfosporosinus</taxon>
    </lineage>
</organism>
<sequence>MIKFSHWRYSPLRAKWCIDATFELQFIEHKEMPTAASLLVSVSQGYGRAFSSFAIPNLLSTVQALQKPEEI</sequence>
<name>A0A1M5X904_9FIRM</name>
<keyword evidence="2" id="KW-1185">Reference proteome</keyword>
<accession>A0A1M5X904</accession>
<dbReference type="AlphaFoldDB" id="A0A1M5X904"/>
<proteinExistence type="predicted"/>
<dbReference type="RefSeq" id="WP_073029455.1">
    <property type="nucleotide sequence ID" value="NZ_FQXJ01000006.1"/>
</dbReference>
<dbReference type="Proteomes" id="UP000183954">
    <property type="component" value="Unassembled WGS sequence"/>
</dbReference>
<protein>
    <submittedName>
        <fullName evidence="1">Uncharacterized protein</fullName>
    </submittedName>
</protein>
<evidence type="ECO:0000313" key="1">
    <source>
        <dbReference type="EMBL" id="SHH95994.1"/>
    </source>
</evidence>
<evidence type="ECO:0000313" key="2">
    <source>
        <dbReference type="Proteomes" id="UP000183954"/>
    </source>
</evidence>
<reference evidence="2" key="1">
    <citation type="submission" date="2016-11" db="EMBL/GenBank/DDBJ databases">
        <authorList>
            <person name="Varghese N."/>
            <person name="Submissions S."/>
        </authorList>
    </citation>
    <scope>NUCLEOTIDE SEQUENCE [LARGE SCALE GENOMIC DNA]</scope>
    <source>
        <strain evidence="2">DSM 15449</strain>
    </source>
</reference>
<gene>
    <name evidence="1" type="ORF">SAMN02746098_01853</name>
</gene>
<dbReference type="EMBL" id="FQXJ01000006">
    <property type="protein sequence ID" value="SHH95994.1"/>
    <property type="molecule type" value="Genomic_DNA"/>
</dbReference>